<dbReference type="GO" id="GO:0015628">
    <property type="term" value="P:protein secretion by the type II secretion system"/>
    <property type="evidence" value="ECO:0007669"/>
    <property type="project" value="InterPro"/>
</dbReference>
<keyword evidence="5 6" id="KW-0472">Membrane</keyword>
<name>A0A554LIS1_9BACT</name>
<reference evidence="7 8" key="1">
    <citation type="submission" date="2017-07" db="EMBL/GenBank/DDBJ databases">
        <title>Mechanisms for carbon and nitrogen cycling indicate functional differentiation within the Candidate Phyla Radiation.</title>
        <authorList>
            <person name="Danczak R.E."/>
            <person name="Johnston M.D."/>
            <person name="Kenah C."/>
            <person name="Slattery M."/>
            <person name="Wrighton K.C."/>
            <person name="Wilkins M.J."/>
        </authorList>
    </citation>
    <scope>NUCLEOTIDE SEQUENCE [LARGE SCALE GENOMIC DNA]</scope>
    <source>
        <strain evidence="7">Licking1014_7</strain>
    </source>
</reference>
<dbReference type="InterPro" id="IPR002416">
    <property type="entry name" value="T2SS_protein-GspH"/>
</dbReference>
<dbReference type="PRINTS" id="PR00885">
    <property type="entry name" value="BCTERIALGSPH"/>
</dbReference>
<evidence type="ECO:0000256" key="1">
    <source>
        <dbReference type="ARBA" id="ARBA00004167"/>
    </source>
</evidence>
<evidence type="ECO:0000256" key="2">
    <source>
        <dbReference type="ARBA" id="ARBA00022481"/>
    </source>
</evidence>
<evidence type="ECO:0000313" key="7">
    <source>
        <dbReference type="EMBL" id="TSC92754.1"/>
    </source>
</evidence>
<organism evidence="7 8">
    <name type="scientific">Candidatus Berkelbacteria bacterium Licking1014_7</name>
    <dbReference type="NCBI Taxonomy" id="2017147"/>
    <lineage>
        <taxon>Bacteria</taxon>
        <taxon>Candidatus Berkelbacteria</taxon>
    </lineage>
</organism>
<dbReference type="Pfam" id="PF07963">
    <property type="entry name" value="N_methyl"/>
    <property type="match status" value="1"/>
</dbReference>
<dbReference type="GO" id="GO:0015627">
    <property type="term" value="C:type II protein secretion system complex"/>
    <property type="evidence" value="ECO:0007669"/>
    <property type="project" value="InterPro"/>
</dbReference>
<keyword evidence="4 6" id="KW-1133">Transmembrane helix</keyword>
<dbReference type="PROSITE" id="PS00409">
    <property type="entry name" value="PROKAR_NTER_METHYL"/>
    <property type="match status" value="1"/>
</dbReference>
<dbReference type="InterPro" id="IPR045584">
    <property type="entry name" value="Pilin-like"/>
</dbReference>
<keyword evidence="2" id="KW-0488">Methylation</keyword>
<dbReference type="Gene3D" id="3.30.700.10">
    <property type="entry name" value="Glycoprotein, Type 4 Pilin"/>
    <property type="match status" value="1"/>
</dbReference>
<comment type="subcellular location">
    <subcellularLocation>
        <location evidence="1">Membrane</location>
        <topology evidence="1">Single-pass membrane protein</topology>
    </subcellularLocation>
</comment>
<evidence type="ECO:0000256" key="4">
    <source>
        <dbReference type="ARBA" id="ARBA00022989"/>
    </source>
</evidence>
<accession>A0A554LIS1</accession>
<gene>
    <name evidence="7" type="ORF">CEN89_456</name>
</gene>
<evidence type="ECO:0000313" key="8">
    <source>
        <dbReference type="Proteomes" id="UP000315689"/>
    </source>
</evidence>
<protein>
    <submittedName>
        <fullName evidence="7">Uncharacterized protein</fullName>
    </submittedName>
</protein>
<feature type="transmembrane region" description="Helical" evidence="6">
    <location>
        <begin position="7"/>
        <end position="31"/>
    </location>
</feature>
<proteinExistence type="predicted"/>
<evidence type="ECO:0000256" key="6">
    <source>
        <dbReference type="SAM" id="Phobius"/>
    </source>
</evidence>
<dbReference type="AlphaFoldDB" id="A0A554LIS1"/>
<dbReference type="InterPro" id="IPR012902">
    <property type="entry name" value="N_methyl_site"/>
</dbReference>
<dbReference type="Proteomes" id="UP000315689">
    <property type="component" value="Unassembled WGS sequence"/>
</dbReference>
<sequence>MKRFQKGFTLLEILLVLAIIAILAAVVIVAINPTKQLNTTRDAQRASDISTIASGIGLGIVDGKTKPTVTATTEATAQDICKKAQVCTGGVILDTVTVDSLPQGVPFDPTASTTTTTGYKIYTTATESAYTIVATKSDGTTISITK</sequence>
<evidence type="ECO:0000256" key="5">
    <source>
        <dbReference type="ARBA" id="ARBA00023136"/>
    </source>
</evidence>
<keyword evidence="3 6" id="KW-0812">Transmembrane</keyword>
<dbReference type="NCBIfam" id="TIGR02532">
    <property type="entry name" value="IV_pilin_GFxxxE"/>
    <property type="match status" value="1"/>
</dbReference>
<comment type="caution">
    <text evidence="7">The sequence shown here is derived from an EMBL/GenBank/DDBJ whole genome shotgun (WGS) entry which is preliminary data.</text>
</comment>
<dbReference type="EMBL" id="VMGK01000014">
    <property type="protein sequence ID" value="TSC92754.1"/>
    <property type="molecule type" value="Genomic_DNA"/>
</dbReference>
<dbReference type="GO" id="GO:0016020">
    <property type="term" value="C:membrane"/>
    <property type="evidence" value="ECO:0007669"/>
    <property type="project" value="UniProtKB-SubCell"/>
</dbReference>
<evidence type="ECO:0000256" key="3">
    <source>
        <dbReference type="ARBA" id="ARBA00022692"/>
    </source>
</evidence>
<dbReference type="SUPFAM" id="SSF54523">
    <property type="entry name" value="Pili subunits"/>
    <property type="match status" value="1"/>
</dbReference>